<keyword evidence="7 9" id="KW-1133">Transmembrane helix</keyword>
<keyword evidence="5" id="KW-0500">Molybdenum</keyword>
<evidence type="ECO:0000256" key="3">
    <source>
        <dbReference type="ARBA" id="ARBA00022448"/>
    </source>
</evidence>
<feature type="domain" description="ABC transmembrane type-1" evidence="10">
    <location>
        <begin position="98"/>
        <end position="303"/>
    </location>
</feature>
<comment type="similarity">
    <text evidence="2 9">Belongs to the binding-protein-dependent transport system permease family.</text>
</comment>
<feature type="transmembrane region" description="Helical" evidence="9">
    <location>
        <begin position="9"/>
        <end position="28"/>
    </location>
</feature>
<dbReference type="Pfam" id="PF00528">
    <property type="entry name" value="BPD_transp_1"/>
    <property type="match status" value="1"/>
</dbReference>
<dbReference type="SUPFAM" id="SSF161098">
    <property type="entry name" value="MetI-like"/>
    <property type="match status" value="1"/>
</dbReference>
<evidence type="ECO:0000256" key="7">
    <source>
        <dbReference type="ARBA" id="ARBA00022989"/>
    </source>
</evidence>
<evidence type="ECO:0000259" key="10">
    <source>
        <dbReference type="PROSITE" id="PS50928"/>
    </source>
</evidence>
<gene>
    <name evidence="11" type="ORF">GCM10009019_24350</name>
</gene>
<protein>
    <recommendedName>
        <fullName evidence="10">ABC transmembrane type-1 domain-containing protein</fullName>
    </recommendedName>
</protein>
<dbReference type="Gene3D" id="1.10.3720.10">
    <property type="entry name" value="MetI-like"/>
    <property type="match status" value="1"/>
</dbReference>
<dbReference type="Proteomes" id="UP001500194">
    <property type="component" value="Unassembled WGS sequence"/>
</dbReference>
<sequence>MSDRPGDRTVLLAVLTVQVVAFAVSLALGYPTLYAVFMVVSAIALAYGANAGLAGMAGAALAAVLLVALAFPLALFTARQDPELVLETLRDPAVHRMLYVSLYAPLLAAALAVTTGLPLAYLLSRDPPGGALLQSVVDLPLVVPHAVAGIVVLFGFGEGGAFPGLPVLGTVTGAVLAMTFVSAPYAVNSIRNGFESVDSRVEHAARVHGASAFETFRRVTLPLAARGVLTGGVLAWARSVSEFGAVAVVAYTIEFFYPLAGESVRSSHAPVFVFKTYLAGSLDEANAVAFVLLAVSIGIFVVVRRVADDGGRVL</sequence>
<evidence type="ECO:0000256" key="2">
    <source>
        <dbReference type="ARBA" id="ARBA00009306"/>
    </source>
</evidence>
<keyword evidence="8 9" id="KW-0472">Membrane</keyword>
<dbReference type="GeneID" id="68572879"/>
<feature type="transmembrane region" description="Helical" evidence="9">
    <location>
        <begin position="287"/>
        <end position="307"/>
    </location>
</feature>
<dbReference type="InterPro" id="IPR000515">
    <property type="entry name" value="MetI-like"/>
</dbReference>
<name>A0AAV3T4P7_9EURY</name>
<reference evidence="11 12" key="1">
    <citation type="journal article" date="2019" name="Int. J. Syst. Evol. Microbiol.">
        <title>The Global Catalogue of Microorganisms (GCM) 10K type strain sequencing project: providing services to taxonomists for standard genome sequencing and annotation.</title>
        <authorList>
            <consortium name="The Broad Institute Genomics Platform"/>
            <consortium name="The Broad Institute Genome Sequencing Center for Infectious Disease"/>
            <person name="Wu L."/>
            <person name="Ma J."/>
        </authorList>
    </citation>
    <scope>NUCLEOTIDE SEQUENCE [LARGE SCALE GENOMIC DNA]</scope>
    <source>
        <strain evidence="11 12">JCM 16327</strain>
    </source>
</reference>
<dbReference type="RefSeq" id="WP_227262256.1">
    <property type="nucleotide sequence ID" value="NZ_BAAADU010000002.1"/>
</dbReference>
<keyword evidence="12" id="KW-1185">Reference proteome</keyword>
<dbReference type="PROSITE" id="PS50928">
    <property type="entry name" value="ABC_TM1"/>
    <property type="match status" value="1"/>
</dbReference>
<dbReference type="EMBL" id="BAAADU010000002">
    <property type="protein sequence ID" value="GAA0659012.1"/>
    <property type="molecule type" value="Genomic_DNA"/>
</dbReference>
<organism evidence="11 12">
    <name type="scientific">Salarchaeum japonicum</name>
    <dbReference type="NCBI Taxonomy" id="555573"/>
    <lineage>
        <taxon>Archaea</taxon>
        <taxon>Methanobacteriati</taxon>
        <taxon>Methanobacteriota</taxon>
        <taxon>Stenosarchaea group</taxon>
        <taxon>Halobacteria</taxon>
        <taxon>Halobacteriales</taxon>
        <taxon>Halobacteriaceae</taxon>
    </lineage>
</organism>
<evidence type="ECO:0000256" key="5">
    <source>
        <dbReference type="ARBA" id="ARBA00022505"/>
    </source>
</evidence>
<comment type="subcellular location">
    <subcellularLocation>
        <location evidence="1 9">Cell membrane</location>
        <topology evidence="1 9">Multi-pass membrane protein</topology>
    </subcellularLocation>
</comment>
<dbReference type="PANTHER" id="PTHR30183:SF3">
    <property type="entry name" value="MOLYBDENUM TRANSPORT SYSTEM PERMEASE PROTEIN MODB"/>
    <property type="match status" value="1"/>
</dbReference>
<feature type="transmembrane region" description="Helical" evidence="9">
    <location>
        <begin position="60"/>
        <end position="78"/>
    </location>
</feature>
<dbReference type="CDD" id="cd06261">
    <property type="entry name" value="TM_PBP2"/>
    <property type="match status" value="1"/>
</dbReference>
<accession>A0AAV3T4P7</accession>
<feature type="transmembrane region" description="Helical" evidence="9">
    <location>
        <begin position="135"/>
        <end position="156"/>
    </location>
</feature>
<evidence type="ECO:0000313" key="12">
    <source>
        <dbReference type="Proteomes" id="UP001500194"/>
    </source>
</evidence>
<keyword evidence="3 9" id="KW-0813">Transport</keyword>
<dbReference type="GO" id="GO:0055085">
    <property type="term" value="P:transmembrane transport"/>
    <property type="evidence" value="ECO:0007669"/>
    <property type="project" value="InterPro"/>
</dbReference>
<feature type="transmembrane region" description="Helical" evidence="9">
    <location>
        <begin position="168"/>
        <end position="187"/>
    </location>
</feature>
<evidence type="ECO:0000313" key="11">
    <source>
        <dbReference type="EMBL" id="GAA0659012.1"/>
    </source>
</evidence>
<evidence type="ECO:0000256" key="6">
    <source>
        <dbReference type="ARBA" id="ARBA00022692"/>
    </source>
</evidence>
<evidence type="ECO:0000256" key="4">
    <source>
        <dbReference type="ARBA" id="ARBA00022475"/>
    </source>
</evidence>
<dbReference type="GO" id="GO:0005886">
    <property type="term" value="C:plasma membrane"/>
    <property type="evidence" value="ECO:0007669"/>
    <property type="project" value="UniProtKB-SubCell"/>
</dbReference>
<evidence type="ECO:0000256" key="9">
    <source>
        <dbReference type="RuleBase" id="RU363032"/>
    </source>
</evidence>
<dbReference type="InterPro" id="IPR035906">
    <property type="entry name" value="MetI-like_sf"/>
</dbReference>
<comment type="caution">
    <text evidence="11">The sequence shown here is derived from an EMBL/GenBank/DDBJ whole genome shotgun (WGS) entry which is preliminary data.</text>
</comment>
<dbReference type="PANTHER" id="PTHR30183">
    <property type="entry name" value="MOLYBDENUM TRANSPORT SYSTEM PERMEASE PROTEIN MODB"/>
    <property type="match status" value="1"/>
</dbReference>
<evidence type="ECO:0000256" key="8">
    <source>
        <dbReference type="ARBA" id="ARBA00023136"/>
    </source>
</evidence>
<proteinExistence type="inferred from homology"/>
<keyword evidence="6 9" id="KW-0812">Transmembrane</keyword>
<evidence type="ECO:0000256" key="1">
    <source>
        <dbReference type="ARBA" id="ARBA00004651"/>
    </source>
</evidence>
<dbReference type="AlphaFoldDB" id="A0AAV3T4P7"/>
<feature type="transmembrane region" description="Helical" evidence="9">
    <location>
        <begin position="98"/>
        <end position="123"/>
    </location>
</feature>
<keyword evidence="4" id="KW-1003">Cell membrane</keyword>